<keyword evidence="3" id="KW-1185">Reference proteome</keyword>
<feature type="compositionally biased region" description="Low complexity" evidence="1">
    <location>
        <begin position="12"/>
        <end position="30"/>
    </location>
</feature>
<evidence type="ECO:0000313" key="2">
    <source>
        <dbReference type="EMBL" id="PLW37092.1"/>
    </source>
</evidence>
<evidence type="ECO:0000313" key="3">
    <source>
        <dbReference type="Proteomes" id="UP000235388"/>
    </source>
</evidence>
<feature type="region of interest" description="Disordered" evidence="1">
    <location>
        <begin position="1"/>
        <end position="71"/>
    </location>
</feature>
<name>A0A2N5UH69_9BASI</name>
<feature type="compositionally biased region" description="Polar residues" evidence="1">
    <location>
        <begin position="159"/>
        <end position="180"/>
    </location>
</feature>
<dbReference type="Proteomes" id="UP000235388">
    <property type="component" value="Unassembled WGS sequence"/>
</dbReference>
<feature type="compositionally biased region" description="Low complexity" evidence="1">
    <location>
        <begin position="194"/>
        <end position="231"/>
    </location>
</feature>
<accession>A0A2N5UH69</accession>
<feature type="region of interest" description="Disordered" evidence="1">
    <location>
        <begin position="83"/>
        <end position="103"/>
    </location>
</feature>
<feature type="region of interest" description="Disordered" evidence="1">
    <location>
        <begin position="342"/>
        <end position="441"/>
    </location>
</feature>
<feature type="region of interest" description="Disordered" evidence="1">
    <location>
        <begin position="641"/>
        <end position="669"/>
    </location>
</feature>
<feature type="compositionally biased region" description="Polar residues" evidence="1">
    <location>
        <begin position="383"/>
        <end position="400"/>
    </location>
</feature>
<evidence type="ECO:0000256" key="1">
    <source>
        <dbReference type="SAM" id="MobiDB-lite"/>
    </source>
</evidence>
<proteinExistence type="predicted"/>
<feature type="compositionally biased region" description="Low complexity" evidence="1">
    <location>
        <begin position="143"/>
        <end position="152"/>
    </location>
</feature>
<feature type="compositionally biased region" description="Acidic residues" evidence="1">
    <location>
        <begin position="426"/>
        <end position="436"/>
    </location>
</feature>
<feature type="region of interest" description="Disordered" evidence="1">
    <location>
        <begin position="143"/>
        <end position="265"/>
    </location>
</feature>
<feature type="compositionally biased region" description="Polar residues" evidence="1">
    <location>
        <begin position="363"/>
        <end position="372"/>
    </location>
</feature>
<reference evidence="2 3" key="1">
    <citation type="submission" date="2017-11" db="EMBL/GenBank/DDBJ databases">
        <title>De novo assembly and phasing of dikaryotic genomes from two isolates of Puccinia coronata f. sp. avenae, the causal agent of oat crown rust.</title>
        <authorList>
            <person name="Miller M.E."/>
            <person name="Zhang Y."/>
            <person name="Omidvar V."/>
            <person name="Sperschneider J."/>
            <person name="Schwessinger B."/>
            <person name="Raley C."/>
            <person name="Palmer J.M."/>
            <person name="Garnica D."/>
            <person name="Upadhyaya N."/>
            <person name="Rathjen J."/>
            <person name="Taylor J.M."/>
            <person name="Park R.F."/>
            <person name="Dodds P.N."/>
            <person name="Hirsch C.D."/>
            <person name="Kianian S.F."/>
            <person name="Figueroa M."/>
        </authorList>
    </citation>
    <scope>NUCLEOTIDE SEQUENCE [LARGE SCALE GENOMIC DNA]</scope>
    <source>
        <strain evidence="2">12NC29</strain>
    </source>
</reference>
<dbReference type="EMBL" id="PGCJ01000228">
    <property type="protein sequence ID" value="PLW37092.1"/>
    <property type="molecule type" value="Genomic_DNA"/>
</dbReference>
<gene>
    <name evidence="2" type="ORF">PCANC_19022</name>
</gene>
<feature type="compositionally biased region" description="Polar residues" evidence="1">
    <location>
        <begin position="31"/>
        <end position="48"/>
    </location>
</feature>
<sequence>MSLPSNPMGFHQASQSFSGPSPSSRQSTPSYPNNAYHNNARFPQSTLGSHHDPSANVLNHQRTPHDHSSLPHHLANQLALHQRANQDSSTYSHQSLHSHSNTNTPRLAANFFLPDSQSLGTISLSDQSGSHYYVPSNLHSSASLNHSSTNHSPIVPSPLSHSAHNAGTPCPSSTISTVPSNAWPPRPATRRRAVPATPQTAPTPQHAAPATQQAAPATQHAAPASSTPAAPLADLTKRKSRKRKCLQPADQPPIAPRSREELMKESEAQLAITACLNSKKAMSDADRAHFREFYCKQRQLLIIEAIERGVSVPMVDEYLGRRMPLKKPTRWNHFMKTPGARAEFRGSQKGIKHRPAMGGVSSLWHSLTPTKQESYKEGRALSTGATDSRSAATQHNSSGGNVSGPAGGDEGNGLAGEREGDGPADGFEDVDSDGSGDVDRDDRHLVSLKRAKNHVDNYLDDWFGKAVHVAKTANCEMVLFVFSRHIAAHSFQLVRATHGASTFVSTAARLDGTRNYGTRLQAYLTGYEVAEIAQCAKSKKGVAKLRPVSAIARMSTLVAKKTNGAQSRWPWTNTDFKLAKIKYRLELLPSAKTQPNWLKKPSRGLHPSFQKIIHNDLDNNLIDVVYDPSIPDGITEEQFLGMSPSPLLHDSSWSPSSSPDHPDLPHSEN</sequence>
<organism evidence="2 3">
    <name type="scientific">Puccinia coronata f. sp. avenae</name>
    <dbReference type="NCBI Taxonomy" id="200324"/>
    <lineage>
        <taxon>Eukaryota</taxon>
        <taxon>Fungi</taxon>
        <taxon>Dikarya</taxon>
        <taxon>Basidiomycota</taxon>
        <taxon>Pucciniomycotina</taxon>
        <taxon>Pucciniomycetes</taxon>
        <taxon>Pucciniales</taxon>
        <taxon>Pucciniaceae</taxon>
        <taxon>Puccinia</taxon>
    </lineage>
</organism>
<dbReference type="AlphaFoldDB" id="A0A2N5UH69"/>
<comment type="caution">
    <text evidence="2">The sequence shown here is derived from an EMBL/GenBank/DDBJ whole genome shotgun (WGS) entry which is preliminary data.</text>
</comment>
<feature type="compositionally biased region" description="Gly residues" evidence="1">
    <location>
        <begin position="401"/>
        <end position="414"/>
    </location>
</feature>
<protein>
    <submittedName>
        <fullName evidence="2">Uncharacterized protein</fullName>
    </submittedName>
</protein>
<feature type="compositionally biased region" description="Basic and acidic residues" evidence="1">
    <location>
        <begin position="660"/>
        <end position="669"/>
    </location>
</feature>
<feature type="compositionally biased region" description="Low complexity" evidence="1">
    <location>
        <begin position="643"/>
        <end position="659"/>
    </location>
</feature>
<dbReference type="OrthoDB" id="2507159at2759"/>